<dbReference type="EMBL" id="MU006785">
    <property type="protein sequence ID" value="KAF2639924.1"/>
    <property type="molecule type" value="Genomic_DNA"/>
</dbReference>
<evidence type="ECO:0000313" key="2">
    <source>
        <dbReference type="EMBL" id="KAF2639924.1"/>
    </source>
</evidence>
<dbReference type="SMART" id="SM01152">
    <property type="entry name" value="DUF167"/>
    <property type="match status" value="1"/>
</dbReference>
<sequence length="118" mass="12800">MLTPAVRFVTKGQKAGGSIHLLCHVKPGVNANREGITAVSDEAIELCVAARAREGEANKAVREVIAETLKIPKSDVEIAKGMKSREKTVLISNMVNKNKTPEEAVERIKNILREGIGR</sequence>
<protein>
    <submittedName>
        <fullName evidence="2">YggU-like protein</fullName>
    </submittedName>
</protein>
<dbReference type="SUPFAM" id="SSF69786">
    <property type="entry name" value="YggU-like"/>
    <property type="match status" value="1"/>
</dbReference>
<keyword evidence="3" id="KW-1185">Reference proteome</keyword>
<dbReference type="OrthoDB" id="244097at2759"/>
<name>A0A6A6S125_9PLEO</name>
<comment type="similarity">
    <text evidence="1">Belongs to the UPF0235 family.</text>
</comment>
<dbReference type="AlphaFoldDB" id="A0A6A6S125"/>
<organism evidence="2 3">
    <name type="scientific">Massarina eburnea CBS 473.64</name>
    <dbReference type="NCBI Taxonomy" id="1395130"/>
    <lineage>
        <taxon>Eukaryota</taxon>
        <taxon>Fungi</taxon>
        <taxon>Dikarya</taxon>
        <taxon>Ascomycota</taxon>
        <taxon>Pezizomycotina</taxon>
        <taxon>Dothideomycetes</taxon>
        <taxon>Pleosporomycetidae</taxon>
        <taxon>Pleosporales</taxon>
        <taxon>Massarineae</taxon>
        <taxon>Massarinaceae</taxon>
        <taxon>Massarina</taxon>
    </lineage>
</organism>
<accession>A0A6A6S125</accession>
<dbReference type="Proteomes" id="UP000799753">
    <property type="component" value="Unassembled WGS sequence"/>
</dbReference>
<dbReference type="PANTHER" id="PTHR13420">
    <property type="entry name" value="UPF0235 PROTEIN C15ORF40"/>
    <property type="match status" value="1"/>
</dbReference>
<dbReference type="Pfam" id="PF02594">
    <property type="entry name" value="DUF167"/>
    <property type="match status" value="1"/>
</dbReference>
<dbReference type="Gene3D" id="3.30.1200.10">
    <property type="entry name" value="YggU-like"/>
    <property type="match status" value="1"/>
</dbReference>
<dbReference type="PANTHER" id="PTHR13420:SF7">
    <property type="entry name" value="UPF0235 PROTEIN C15ORF40"/>
    <property type="match status" value="1"/>
</dbReference>
<reference evidence="2" key="1">
    <citation type="journal article" date="2020" name="Stud. Mycol.">
        <title>101 Dothideomycetes genomes: a test case for predicting lifestyles and emergence of pathogens.</title>
        <authorList>
            <person name="Haridas S."/>
            <person name="Albert R."/>
            <person name="Binder M."/>
            <person name="Bloem J."/>
            <person name="Labutti K."/>
            <person name="Salamov A."/>
            <person name="Andreopoulos B."/>
            <person name="Baker S."/>
            <person name="Barry K."/>
            <person name="Bills G."/>
            <person name="Bluhm B."/>
            <person name="Cannon C."/>
            <person name="Castanera R."/>
            <person name="Culley D."/>
            <person name="Daum C."/>
            <person name="Ezra D."/>
            <person name="Gonzalez J."/>
            <person name="Henrissat B."/>
            <person name="Kuo A."/>
            <person name="Liang C."/>
            <person name="Lipzen A."/>
            <person name="Lutzoni F."/>
            <person name="Magnuson J."/>
            <person name="Mondo S."/>
            <person name="Nolan M."/>
            <person name="Ohm R."/>
            <person name="Pangilinan J."/>
            <person name="Park H.-J."/>
            <person name="Ramirez L."/>
            <person name="Alfaro M."/>
            <person name="Sun H."/>
            <person name="Tritt A."/>
            <person name="Yoshinaga Y."/>
            <person name="Zwiers L.-H."/>
            <person name="Turgeon B."/>
            <person name="Goodwin S."/>
            <person name="Spatafora J."/>
            <person name="Crous P."/>
            <person name="Grigoriev I."/>
        </authorList>
    </citation>
    <scope>NUCLEOTIDE SEQUENCE</scope>
    <source>
        <strain evidence="2">CBS 473.64</strain>
    </source>
</reference>
<dbReference type="NCBIfam" id="TIGR00251">
    <property type="entry name" value="DUF167 family protein"/>
    <property type="match status" value="1"/>
</dbReference>
<evidence type="ECO:0000256" key="1">
    <source>
        <dbReference type="ARBA" id="ARBA00010364"/>
    </source>
</evidence>
<gene>
    <name evidence="2" type="ORF">P280DRAFT_469666</name>
</gene>
<proteinExistence type="inferred from homology"/>
<dbReference type="GO" id="GO:0005737">
    <property type="term" value="C:cytoplasm"/>
    <property type="evidence" value="ECO:0007669"/>
    <property type="project" value="TreeGrafter"/>
</dbReference>
<dbReference type="InterPro" id="IPR003746">
    <property type="entry name" value="DUF167"/>
</dbReference>
<dbReference type="InterPro" id="IPR036591">
    <property type="entry name" value="YggU-like_sf"/>
</dbReference>
<evidence type="ECO:0000313" key="3">
    <source>
        <dbReference type="Proteomes" id="UP000799753"/>
    </source>
</evidence>
<dbReference type="HAMAP" id="MF_00634">
    <property type="entry name" value="UPF0235"/>
    <property type="match status" value="1"/>
</dbReference>